<organism evidence="3 4">
    <name type="scientific">Dendryphion nanum</name>
    <dbReference type="NCBI Taxonomy" id="256645"/>
    <lineage>
        <taxon>Eukaryota</taxon>
        <taxon>Fungi</taxon>
        <taxon>Dikarya</taxon>
        <taxon>Ascomycota</taxon>
        <taxon>Pezizomycotina</taxon>
        <taxon>Dothideomycetes</taxon>
        <taxon>Pleosporomycetidae</taxon>
        <taxon>Pleosporales</taxon>
        <taxon>Torulaceae</taxon>
        <taxon>Dendryphion</taxon>
    </lineage>
</organism>
<reference evidence="3" key="1">
    <citation type="journal article" date="2021" name="Nat. Commun.">
        <title>Genetic determinants of endophytism in the Arabidopsis root mycobiome.</title>
        <authorList>
            <person name="Mesny F."/>
            <person name="Miyauchi S."/>
            <person name="Thiergart T."/>
            <person name="Pickel B."/>
            <person name="Atanasova L."/>
            <person name="Karlsson M."/>
            <person name="Huettel B."/>
            <person name="Barry K.W."/>
            <person name="Haridas S."/>
            <person name="Chen C."/>
            <person name="Bauer D."/>
            <person name="Andreopoulos W."/>
            <person name="Pangilinan J."/>
            <person name="LaButti K."/>
            <person name="Riley R."/>
            <person name="Lipzen A."/>
            <person name="Clum A."/>
            <person name="Drula E."/>
            <person name="Henrissat B."/>
            <person name="Kohler A."/>
            <person name="Grigoriev I.V."/>
            <person name="Martin F.M."/>
            <person name="Hacquard S."/>
        </authorList>
    </citation>
    <scope>NUCLEOTIDE SEQUENCE</scope>
    <source>
        <strain evidence="3">MPI-CAGE-CH-0243</strain>
    </source>
</reference>
<keyword evidence="4" id="KW-1185">Reference proteome</keyword>
<proteinExistence type="predicted"/>
<accession>A0A9P9ECG3</accession>
<feature type="domain" description="DUF2293" evidence="2">
    <location>
        <begin position="96"/>
        <end position="178"/>
    </location>
</feature>
<name>A0A9P9ECG3_9PLEO</name>
<evidence type="ECO:0000256" key="1">
    <source>
        <dbReference type="SAM" id="MobiDB-lite"/>
    </source>
</evidence>
<evidence type="ECO:0000259" key="2">
    <source>
        <dbReference type="Pfam" id="PF10056"/>
    </source>
</evidence>
<dbReference type="OrthoDB" id="5381833at2759"/>
<evidence type="ECO:0000313" key="3">
    <source>
        <dbReference type="EMBL" id="KAH7135340.1"/>
    </source>
</evidence>
<dbReference type="PANTHER" id="PTHR38113:SF2">
    <property type="entry name" value="DUF2293 DOMAIN-CONTAINING PROTEIN"/>
    <property type="match status" value="1"/>
</dbReference>
<dbReference type="EMBL" id="JAGMWT010000002">
    <property type="protein sequence ID" value="KAH7135340.1"/>
    <property type="molecule type" value="Genomic_DNA"/>
</dbReference>
<feature type="region of interest" description="Disordered" evidence="1">
    <location>
        <begin position="189"/>
        <end position="210"/>
    </location>
</feature>
<dbReference type="InterPro" id="IPR018744">
    <property type="entry name" value="DUF2293"/>
</dbReference>
<dbReference type="AlphaFoldDB" id="A0A9P9ECG3"/>
<dbReference type="Pfam" id="PF10056">
    <property type="entry name" value="DUF2293"/>
    <property type="match status" value="1"/>
</dbReference>
<protein>
    <recommendedName>
        <fullName evidence="2">DUF2293 domain-containing protein</fullName>
    </recommendedName>
</protein>
<sequence>MPRKREITVSPKKPIPPGYAFLAKGNQYKTLHCRRLTHEAGKPLYVVEDNRKVIGIRVPKAIFFQVQALARETLEARRTATEQRDATQLGQAATELRKQFPKIPKEEQNMILKHGFRKHSGRVGRTGLIPLPKKVLFAVIAHIRHRHTEYEQLLKKGEDRDTARRAIAQETQIILRNWASKITRGTFRIPTNTANPPNQAMMNEGYSLSL</sequence>
<dbReference type="Proteomes" id="UP000700596">
    <property type="component" value="Unassembled WGS sequence"/>
</dbReference>
<evidence type="ECO:0000313" key="4">
    <source>
        <dbReference type="Proteomes" id="UP000700596"/>
    </source>
</evidence>
<comment type="caution">
    <text evidence="3">The sequence shown here is derived from an EMBL/GenBank/DDBJ whole genome shotgun (WGS) entry which is preliminary data.</text>
</comment>
<gene>
    <name evidence="3" type="ORF">B0J11DRAFT_157678</name>
</gene>
<dbReference type="PANTHER" id="PTHR38113">
    <property type="match status" value="1"/>
</dbReference>